<dbReference type="Pfam" id="PF10502">
    <property type="entry name" value="Peptidase_S26"/>
    <property type="match status" value="1"/>
</dbReference>
<dbReference type="CDD" id="cd06530">
    <property type="entry name" value="S26_SPase_I"/>
    <property type="match status" value="1"/>
</dbReference>
<feature type="domain" description="Peptidase S26" evidence="13">
    <location>
        <begin position="23"/>
        <end position="101"/>
    </location>
</feature>
<dbReference type="PANTHER" id="PTHR10806">
    <property type="entry name" value="SIGNAL PEPTIDASE COMPLEX CATALYTIC SUBUNIT SEC11"/>
    <property type="match status" value="1"/>
</dbReference>
<dbReference type="PROSITE" id="PS00501">
    <property type="entry name" value="SPASE_I_1"/>
    <property type="match status" value="1"/>
</dbReference>
<comment type="function">
    <text evidence="10">Catalytic component of the signal peptidase complex (SPC) which catalyzes the cleavage of N-terminal signal sequences from nascent proteins as they are translocated into the lumen of the endoplasmic reticulum. Specifically cleaves N-terminal signal peptides that contain a hydrophobic alpha-helix (h-region) shorter than 18-20 amino acids.</text>
</comment>
<keyword evidence="8 12" id="KW-0472">Membrane</keyword>
<dbReference type="Proteomes" id="UP001595956">
    <property type="component" value="Unassembled WGS sequence"/>
</dbReference>
<keyword evidence="5" id="KW-0256">Endoplasmic reticulum</keyword>
<keyword evidence="4 14" id="KW-0378">Hydrolase</keyword>
<dbReference type="EC" id="3.4.21.89" evidence="11"/>
<evidence type="ECO:0000256" key="11">
    <source>
        <dbReference type="NCBIfam" id="TIGR02228"/>
    </source>
</evidence>
<organism evidence="14 15">
    <name type="scientific">Nocardioides caricicola</name>
    <dbReference type="NCBI Taxonomy" id="634770"/>
    <lineage>
        <taxon>Bacteria</taxon>
        <taxon>Bacillati</taxon>
        <taxon>Actinomycetota</taxon>
        <taxon>Actinomycetes</taxon>
        <taxon>Propionibacteriales</taxon>
        <taxon>Nocardioidaceae</taxon>
        <taxon>Nocardioides</taxon>
    </lineage>
</organism>
<evidence type="ECO:0000256" key="5">
    <source>
        <dbReference type="ARBA" id="ARBA00022824"/>
    </source>
</evidence>
<evidence type="ECO:0000256" key="4">
    <source>
        <dbReference type="ARBA" id="ARBA00022801"/>
    </source>
</evidence>
<evidence type="ECO:0000256" key="12">
    <source>
        <dbReference type="SAM" id="Phobius"/>
    </source>
</evidence>
<evidence type="ECO:0000256" key="8">
    <source>
        <dbReference type="ARBA" id="ARBA00023136"/>
    </source>
</evidence>
<keyword evidence="6" id="KW-0735">Signal-anchor</keyword>
<evidence type="ECO:0000256" key="7">
    <source>
        <dbReference type="ARBA" id="ARBA00022989"/>
    </source>
</evidence>
<name>A0ABW0MZK9_9ACTN</name>
<keyword evidence="7 12" id="KW-1133">Transmembrane helix</keyword>
<keyword evidence="15" id="KW-1185">Reference proteome</keyword>
<dbReference type="EMBL" id="JBHSMD010000004">
    <property type="protein sequence ID" value="MFC5493769.1"/>
    <property type="molecule type" value="Genomic_DNA"/>
</dbReference>
<keyword evidence="3 12" id="KW-0812">Transmembrane</keyword>
<dbReference type="GO" id="GO:0009003">
    <property type="term" value="F:signal peptidase activity"/>
    <property type="evidence" value="ECO:0007669"/>
    <property type="project" value="UniProtKB-EC"/>
</dbReference>
<dbReference type="PRINTS" id="PR00728">
    <property type="entry name" value="SIGNALPTASE"/>
</dbReference>
<dbReference type="InterPro" id="IPR019756">
    <property type="entry name" value="Pept_S26A_signal_pept_1_Ser-AS"/>
</dbReference>
<evidence type="ECO:0000259" key="13">
    <source>
        <dbReference type="Pfam" id="PF10502"/>
    </source>
</evidence>
<reference evidence="15" key="1">
    <citation type="journal article" date="2019" name="Int. J. Syst. Evol. Microbiol.">
        <title>The Global Catalogue of Microorganisms (GCM) 10K type strain sequencing project: providing services to taxonomists for standard genome sequencing and annotation.</title>
        <authorList>
            <consortium name="The Broad Institute Genomics Platform"/>
            <consortium name="The Broad Institute Genome Sequencing Center for Infectious Disease"/>
            <person name="Wu L."/>
            <person name="Ma J."/>
        </authorList>
    </citation>
    <scope>NUCLEOTIDE SEQUENCE [LARGE SCALE GENOMIC DNA]</scope>
    <source>
        <strain evidence="15">KACC 13778</strain>
    </source>
</reference>
<evidence type="ECO:0000313" key="15">
    <source>
        <dbReference type="Proteomes" id="UP001595956"/>
    </source>
</evidence>
<evidence type="ECO:0000313" key="14">
    <source>
        <dbReference type="EMBL" id="MFC5493769.1"/>
    </source>
</evidence>
<dbReference type="NCBIfam" id="TIGR02228">
    <property type="entry name" value="sigpep_I_arch"/>
    <property type="match status" value="1"/>
</dbReference>
<feature type="transmembrane region" description="Helical" evidence="12">
    <location>
        <begin position="12"/>
        <end position="33"/>
    </location>
</feature>
<feature type="transmembrane region" description="Helical" evidence="12">
    <location>
        <begin position="154"/>
        <end position="178"/>
    </location>
</feature>
<dbReference type="InterPro" id="IPR036286">
    <property type="entry name" value="LexA/Signal_pep-like_sf"/>
</dbReference>
<evidence type="ECO:0000256" key="9">
    <source>
        <dbReference type="ARBA" id="ARBA00033305"/>
    </source>
</evidence>
<accession>A0ABW0MZK9</accession>
<dbReference type="SUPFAM" id="SSF51306">
    <property type="entry name" value="LexA/Signal peptidase"/>
    <property type="match status" value="1"/>
</dbReference>
<dbReference type="PANTHER" id="PTHR10806:SF6">
    <property type="entry name" value="SIGNAL PEPTIDASE COMPLEX CATALYTIC SUBUNIT SEC11"/>
    <property type="match status" value="1"/>
</dbReference>
<evidence type="ECO:0000256" key="6">
    <source>
        <dbReference type="ARBA" id="ARBA00022968"/>
    </source>
</evidence>
<dbReference type="RefSeq" id="WP_345178119.1">
    <property type="nucleotide sequence ID" value="NZ_BAABFQ010000007.1"/>
</dbReference>
<evidence type="ECO:0000256" key="1">
    <source>
        <dbReference type="ARBA" id="ARBA00004648"/>
    </source>
</evidence>
<sequence>MSAPSSARRRRIISGLTTGAMLLALALATIMVLPTLLGYERYVIISGSMEPTLPVGSVVYDEVVPVDDLEVGDIITFVPPPEYDISAPVTHRIVRIGIAGEGSDVAGERIFRTQGDNNDAMDPWLMVLDGPDQGRVAHHIPYVGYVYMALQVGWVQLLVIGIPAVALIVYIVVTLWRLSGDAVREERESEQEAVP</sequence>
<comment type="subcellular location">
    <subcellularLocation>
        <location evidence="1">Endoplasmic reticulum membrane</location>
        <topology evidence="1">Single-pass type II membrane protein</topology>
    </subcellularLocation>
</comment>
<keyword evidence="2" id="KW-0645">Protease</keyword>
<dbReference type="InterPro" id="IPR001733">
    <property type="entry name" value="Peptidase_S26B"/>
</dbReference>
<evidence type="ECO:0000256" key="3">
    <source>
        <dbReference type="ARBA" id="ARBA00022692"/>
    </source>
</evidence>
<dbReference type="InterPro" id="IPR019533">
    <property type="entry name" value="Peptidase_S26"/>
</dbReference>
<evidence type="ECO:0000256" key="2">
    <source>
        <dbReference type="ARBA" id="ARBA00022670"/>
    </source>
</evidence>
<comment type="caution">
    <text evidence="14">The sequence shown here is derived from an EMBL/GenBank/DDBJ whole genome shotgun (WGS) entry which is preliminary data.</text>
</comment>
<proteinExistence type="predicted"/>
<evidence type="ECO:0000256" key="10">
    <source>
        <dbReference type="ARBA" id="ARBA00045533"/>
    </source>
</evidence>
<protein>
    <recommendedName>
        <fullName evidence="9 11">Signal peptidase I</fullName>
        <ecNumber evidence="11">3.4.21.89</ecNumber>
    </recommendedName>
</protein>
<gene>
    <name evidence="14" type="ORF">ACFPKY_11700</name>
</gene>